<gene>
    <name evidence="3" type="ORF">B0A48_02980</name>
</gene>
<reference evidence="4" key="1">
    <citation type="submission" date="2017-03" db="EMBL/GenBank/DDBJ databases">
        <title>Genomes of endolithic fungi from Antarctica.</title>
        <authorList>
            <person name="Coleine C."/>
            <person name="Masonjones S."/>
            <person name="Stajich J.E."/>
        </authorList>
    </citation>
    <scope>NUCLEOTIDE SEQUENCE [LARGE SCALE GENOMIC DNA]</scope>
    <source>
        <strain evidence="4">CCFEE 5527</strain>
    </source>
</reference>
<dbReference type="PANTHER" id="PTHR35394">
    <property type="entry name" value="DUF3176 DOMAIN-CONTAINING PROTEIN"/>
    <property type="match status" value="1"/>
</dbReference>
<organism evidence="3 4">
    <name type="scientific">Cryoendolithus antarcticus</name>
    <dbReference type="NCBI Taxonomy" id="1507870"/>
    <lineage>
        <taxon>Eukaryota</taxon>
        <taxon>Fungi</taxon>
        <taxon>Dikarya</taxon>
        <taxon>Ascomycota</taxon>
        <taxon>Pezizomycotina</taxon>
        <taxon>Dothideomycetes</taxon>
        <taxon>Dothideomycetidae</taxon>
        <taxon>Cladosporiales</taxon>
        <taxon>Cladosporiaceae</taxon>
        <taxon>Cryoendolithus</taxon>
    </lineage>
</organism>
<feature type="region of interest" description="Disordered" evidence="1">
    <location>
        <begin position="1"/>
        <end position="32"/>
    </location>
</feature>
<keyword evidence="2" id="KW-0472">Membrane</keyword>
<proteinExistence type="predicted"/>
<dbReference type="InParanoid" id="A0A1V8TM80"/>
<dbReference type="InterPro" id="IPR021514">
    <property type="entry name" value="DUF3176"/>
</dbReference>
<keyword evidence="2" id="KW-0812">Transmembrane</keyword>
<sequence length="415" mass="45701">MSPYLTDSPPNDSAVEEKSSGNATPATTKEPAMNVVAEDMEKLLGDIEDREEHDTVTGDWATQPWLLEILALITAFLSLAAMFGVLFYYNDRPLSDWQASHVTLNGLISVLATVSRATLILPISSAIGQRKWLWDLPDSTSSRPSRRLEDFEPFDGASRGLFGSLSLLWTVRCLDVNSSQFDILAFDMIGVPQTPFYKLSAASVLKIAAATPLDLSNIVAIECGIWTCLQARQVSVTAGNVTDKVVMQPDDFNNICADYNVGPDMKFEHGDNLVSLHKVVTYMLTGTVGIADLHDTTYNLTARNSEYAALNPSFSVDAWVETTYIRVRWAWLALPSVLGILSAGFLAVTMITTERQGIEPWKNRAMPVLCARVENDLYEGKTPALHNGRVADKAKVWLDVAEGDCRFRAARSVEE</sequence>
<accession>A0A1V8TM80</accession>
<feature type="transmembrane region" description="Helical" evidence="2">
    <location>
        <begin position="329"/>
        <end position="352"/>
    </location>
</feature>
<dbReference type="Pfam" id="PF11374">
    <property type="entry name" value="DUF3176"/>
    <property type="match status" value="1"/>
</dbReference>
<feature type="transmembrane region" description="Helical" evidence="2">
    <location>
        <begin position="69"/>
        <end position="90"/>
    </location>
</feature>
<dbReference type="PANTHER" id="PTHR35394:SF5">
    <property type="entry name" value="DUF3176 DOMAIN-CONTAINING PROTEIN"/>
    <property type="match status" value="1"/>
</dbReference>
<protein>
    <submittedName>
        <fullName evidence="3">Uncharacterized protein</fullName>
    </submittedName>
</protein>
<evidence type="ECO:0000256" key="2">
    <source>
        <dbReference type="SAM" id="Phobius"/>
    </source>
</evidence>
<name>A0A1V8TM80_9PEZI</name>
<evidence type="ECO:0000313" key="3">
    <source>
        <dbReference type="EMBL" id="OQO12338.1"/>
    </source>
</evidence>
<comment type="caution">
    <text evidence="3">The sequence shown here is derived from an EMBL/GenBank/DDBJ whole genome shotgun (WGS) entry which is preliminary data.</text>
</comment>
<dbReference type="OrthoDB" id="5242705at2759"/>
<keyword evidence="2" id="KW-1133">Transmembrane helix</keyword>
<evidence type="ECO:0000256" key="1">
    <source>
        <dbReference type="SAM" id="MobiDB-lite"/>
    </source>
</evidence>
<dbReference type="AlphaFoldDB" id="A0A1V8TM80"/>
<keyword evidence="4" id="KW-1185">Reference proteome</keyword>
<dbReference type="EMBL" id="NAJO01000005">
    <property type="protein sequence ID" value="OQO12338.1"/>
    <property type="molecule type" value="Genomic_DNA"/>
</dbReference>
<dbReference type="STRING" id="1507870.A0A1V8TM80"/>
<dbReference type="Proteomes" id="UP000192596">
    <property type="component" value="Unassembled WGS sequence"/>
</dbReference>
<evidence type="ECO:0000313" key="4">
    <source>
        <dbReference type="Proteomes" id="UP000192596"/>
    </source>
</evidence>